<sequence>MQKKTWGILAVILIIAAAVFLLNPGRTSENPETDSAGNTAAESEQNGNRGNELVIEIDPGHGGVQPGACAEYNGTEVMEKDLNLKIAQYMKEALEQYPGTTVYLTRDGDQDVDLEDRVAKAENDKADLLVSVHNNADGKIAGYDNGCTVLTAKGDYKPSYARTEQELACCILAELENLGIENQGILLRTSENNSRYDNGSLSDYYSIVKNSLLSDIPGIIIEHAFIDDPEDYENFLSTDEKLKQLGEADARAIAKYYRLGNEKNELKDIEEKILLISDPEGKNNKHYTQNYF</sequence>
<evidence type="ECO:0000313" key="3">
    <source>
        <dbReference type="EMBL" id="HJC51403.1"/>
    </source>
</evidence>
<dbReference type="EMBL" id="DWWD01000046">
    <property type="protein sequence ID" value="HJC51403.1"/>
    <property type="molecule type" value="Genomic_DNA"/>
</dbReference>
<feature type="region of interest" description="Disordered" evidence="1">
    <location>
        <begin position="28"/>
        <end position="49"/>
    </location>
</feature>
<feature type="domain" description="MurNAc-LAA" evidence="2">
    <location>
        <begin position="118"/>
        <end position="254"/>
    </location>
</feature>
<proteinExistence type="predicted"/>
<gene>
    <name evidence="3" type="ORF">H9754_12690</name>
</gene>
<dbReference type="InterPro" id="IPR002508">
    <property type="entry name" value="MurNAc-LAA_cat"/>
</dbReference>
<dbReference type="Gene3D" id="3.40.630.40">
    <property type="entry name" value="Zn-dependent exopeptidases"/>
    <property type="match status" value="1"/>
</dbReference>
<evidence type="ECO:0000256" key="1">
    <source>
        <dbReference type="SAM" id="MobiDB-lite"/>
    </source>
</evidence>
<dbReference type="Proteomes" id="UP000823904">
    <property type="component" value="Unassembled WGS sequence"/>
</dbReference>
<dbReference type="GO" id="GO:0008745">
    <property type="term" value="F:N-acetylmuramoyl-L-alanine amidase activity"/>
    <property type="evidence" value="ECO:0007669"/>
    <property type="project" value="InterPro"/>
</dbReference>
<protein>
    <submittedName>
        <fullName evidence="3">N-acetylmuramoyl-L-alanine amidase</fullName>
    </submittedName>
</protein>
<name>A0A9D2T8W5_9FIRM</name>
<dbReference type="SUPFAM" id="SSF53187">
    <property type="entry name" value="Zn-dependent exopeptidases"/>
    <property type="match status" value="1"/>
</dbReference>
<dbReference type="AlphaFoldDB" id="A0A9D2T8W5"/>
<dbReference type="SMART" id="SM00646">
    <property type="entry name" value="Ami_3"/>
    <property type="match status" value="1"/>
</dbReference>
<dbReference type="GO" id="GO:0030288">
    <property type="term" value="C:outer membrane-bounded periplasmic space"/>
    <property type="evidence" value="ECO:0007669"/>
    <property type="project" value="TreeGrafter"/>
</dbReference>
<organism evidence="3 4">
    <name type="scientific">Candidatus Anaerostipes avistercoris</name>
    <dbReference type="NCBI Taxonomy" id="2838462"/>
    <lineage>
        <taxon>Bacteria</taxon>
        <taxon>Bacillati</taxon>
        <taxon>Bacillota</taxon>
        <taxon>Clostridia</taxon>
        <taxon>Lachnospirales</taxon>
        <taxon>Lachnospiraceae</taxon>
        <taxon>Anaerostipes</taxon>
    </lineage>
</organism>
<dbReference type="Pfam" id="PF01520">
    <property type="entry name" value="Amidase_3"/>
    <property type="match status" value="1"/>
</dbReference>
<reference evidence="3" key="2">
    <citation type="submission" date="2021-04" db="EMBL/GenBank/DDBJ databases">
        <authorList>
            <person name="Gilroy R."/>
        </authorList>
    </citation>
    <scope>NUCLEOTIDE SEQUENCE</scope>
    <source>
        <strain evidence="3">ChiSjej3B21-8574</strain>
    </source>
</reference>
<dbReference type="PANTHER" id="PTHR30404:SF7">
    <property type="entry name" value="CELL WALL AMIDASE LYTH-RELATED"/>
    <property type="match status" value="1"/>
</dbReference>
<dbReference type="CDD" id="cd02696">
    <property type="entry name" value="MurNAc-LAA"/>
    <property type="match status" value="1"/>
</dbReference>
<reference evidence="3" key="1">
    <citation type="journal article" date="2021" name="PeerJ">
        <title>Extensive microbial diversity within the chicken gut microbiome revealed by metagenomics and culture.</title>
        <authorList>
            <person name="Gilroy R."/>
            <person name="Ravi A."/>
            <person name="Getino M."/>
            <person name="Pursley I."/>
            <person name="Horton D.L."/>
            <person name="Alikhan N.F."/>
            <person name="Baker D."/>
            <person name="Gharbi K."/>
            <person name="Hall N."/>
            <person name="Watson M."/>
            <person name="Adriaenssens E.M."/>
            <person name="Foster-Nyarko E."/>
            <person name="Jarju S."/>
            <person name="Secka A."/>
            <person name="Antonio M."/>
            <person name="Oren A."/>
            <person name="Chaudhuri R.R."/>
            <person name="La Ragione R."/>
            <person name="Hildebrand F."/>
            <person name="Pallen M.J."/>
        </authorList>
    </citation>
    <scope>NUCLEOTIDE SEQUENCE</scope>
    <source>
        <strain evidence="3">ChiSjej3B21-8574</strain>
    </source>
</reference>
<dbReference type="GO" id="GO:0009253">
    <property type="term" value="P:peptidoglycan catabolic process"/>
    <property type="evidence" value="ECO:0007669"/>
    <property type="project" value="InterPro"/>
</dbReference>
<evidence type="ECO:0000259" key="2">
    <source>
        <dbReference type="SMART" id="SM00646"/>
    </source>
</evidence>
<dbReference type="PANTHER" id="PTHR30404">
    <property type="entry name" value="N-ACETYLMURAMOYL-L-ALANINE AMIDASE"/>
    <property type="match status" value="1"/>
</dbReference>
<accession>A0A9D2T8W5</accession>
<evidence type="ECO:0000313" key="4">
    <source>
        <dbReference type="Proteomes" id="UP000823904"/>
    </source>
</evidence>
<dbReference type="InterPro" id="IPR050695">
    <property type="entry name" value="N-acetylmuramoyl_amidase_3"/>
</dbReference>
<comment type="caution">
    <text evidence="3">The sequence shown here is derived from an EMBL/GenBank/DDBJ whole genome shotgun (WGS) entry which is preliminary data.</text>
</comment>